<name>A0AAD7V1F9_9FUNG</name>
<dbReference type="Proteomes" id="UP001234581">
    <property type="component" value="Unassembled WGS sequence"/>
</dbReference>
<organism evidence="1 2">
    <name type="scientific">Lichtheimia ornata</name>
    <dbReference type="NCBI Taxonomy" id="688661"/>
    <lineage>
        <taxon>Eukaryota</taxon>
        <taxon>Fungi</taxon>
        <taxon>Fungi incertae sedis</taxon>
        <taxon>Mucoromycota</taxon>
        <taxon>Mucoromycotina</taxon>
        <taxon>Mucoromycetes</taxon>
        <taxon>Mucorales</taxon>
        <taxon>Lichtheimiaceae</taxon>
        <taxon>Lichtheimia</taxon>
    </lineage>
</organism>
<dbReference type="RefSeq" id="XP_058342477.1">
    <property type="nucleotide sequence ID" value="XM_058486655.1"/>
</dbReference>
<dbReference type="EMBL" id="JARTCD010000030">
    <property type="protein sequence ID" value="KAJ8657564.1"/>
    <property type="molecule type" value="Genomic_DNA"/>
</dbReference>
<dbReference type="GeneID" id="83214039"/>
<evidence type="ECO:0000313" key="2">
    <source>
        <dbReference type="Proteomes" id="UP001234581"/>
    </source>
</evidence>
<accession>A0AAD7V1F9</accession>
<protein>
    <submittedName>
        <fullName evidence="1">Uncharacterized protein</fullName>
    </submittedName>
</protein>
<proteinExistence type="predicted"/>
<evidence type="ECO:0000313" key="1">
    <source>
        <dbReference type="EMBL" id="KAJ8657564.1"/>
    </source>
</evidence>
<keyword evidence="2" id="KW-1185">Reference proteome</keyword>
<reference evidence="1 2" key="1">
    <citation type="submission" date="2023-03" db="EMBL/GenBank/DDBJ databases">
        <title>Genome sequence of Lichtheimia ornata CBS 291.66.</title>
        <authorList>
            <person name="Mohabir J.T."/>
            <person name="Shea T.P."/>
            <person name="Kurbessoian T."/>
            <person name="Berby B."/>
            <person name="Fontaine J."/>
            <person name="Livny J."/>
            <person name="Gnirke A."/>
            <person name="Stajich J.E."/>
            <person name="Cuomo C.A."/>
        </authorList>
    </citation>
    <scope>NUCLEOTIDE SEQUENCE [LARGE SCALE GENOMIC DNA]</scope>
    <source>
        <strain evidence="1">CBS 291.66</strain>
    </source>
</reference>
<gene>
    <name evidence="1" type="ORF">O0I10_006628</name>
</gene>
<dbReference type="AlphaFoldDB" id="A0AAD7V1F9"/>
<sequence length="185" mass="21309">MLASLGLQQLGVLPLTSMITHTRQWFSGYERVLTFNMRWPRQASVRLPNAFHVRGDHEGVQDFYTDQRGTCEKDRNSNVCIKDSIGTLLQHILDRMDTRLSASIIEMVLGIPQGTTYIFDISKRSISWWFWILAIPLMDLYNYTCLMDGSCHQQAMRVRVDSFGVTKVIYASPQGIHRQAAFDFQ</sequence>
<comment type="caution">
    <text evidence="1">The sequence shown here is derived from an EMBL/GenBank/DDBJ whole genome shotgun (WGS) entry which is preliminary data.</text>
</comment>